<gene>
    <name evidence="1" type="ORF">BTN50_1632</name>
</gene>
<sequence>MPLRGLRRFINFVFKFFQLLLSCSHYSSINKPAKTVNIIFKMKTKGTVQHLDVDAAEFCCLIQVKIKKFQYD</sequence>
<organism evidence="1 2">
    <name type="scientific">Candidatus Enterovibrio altilux</name>
    <dbReference type="NCBI Taxonomy" id="1927128"/>
    <lineage>
        <taxon>Bacteria</taxon>
        <taxon>Pseudomonadati</taxon>
        <taxon>Pseudomonadota</taxon>
        <taxon>Gammaproteobacteria</taxon>
        <taxon>Vibrionales</taxon>
        <taxon>Vibrionaceae</taxon>
        <taxon>Enterovibrio</taxon>
    </lineage>
</organism>
<reference evidence="2" key="1">
    <citation type="submission" date="2017-04" db="EMBL/GenBank/DDBJ databases">
        <title>Genome evolution of the luminous symbionts of deep sea anglerfish.</title>
        <authorList>
            <person name="Hendry T.A."/>
        </authorList>
    </citation>
    <scope>NUCLEOTIDE SEQUENCE [LARGE SCALE GENOMIC DNA]</scope>
    <source>
        <plasmid evidence="2">pcc1</plasmid>
    </source>
</reference>
<dbReference type="KEGG" id="elux:BTN50_1632"/>
<evidence type="ECO:0000313" key="1">
    <source>
        <dbReference type="EMBL" id="ATF10073.1"/>
    </source>
</evidence>
<keyword evidence="2" id="KW-1185">Reference proteome</keyword>
<protein>
    <submittedName>
        <fullName evidence="1">Mobile element protein</fullName>
    </submittedName>
</protein>
<evidence type="ECO:0000313" key="2">
    <source>
        <dbReference type="Proteomes" id="UP000218160"/>
    </source>
</evidence>
<dbReference type="Proteomes" id="UP000218160">
    <property type="component" value="Plasmid pCC1"/>
</dbReference>
<keyword evidence="1" id="KW-0614">Plasmid</keyword>
<accession>A0A291BAQ8</accession>
<dbReference type="AlphaFoldDB" id="A0A291BAQ8"/>
<name>A0A291BAQ8_9GAMM</name>
<geneLocation type="plasmid" evidence="2">
    <name>pcc1</name>
</geneLocation>
<proteinExistence type="predicted"/>
<dbReference type="EMBL" id="CP020661">
    <property type="protein sequence ID" value="ATF10073.1"/>
    <property type="molecule type" value="Genomic_DNA"/>
</dbReference>